<sequence>MKLKYFEELNFYLKEAKRELKIFKWSCVVSFVLFFLSIHSARKNSFENFAFPIENRLPYDASINFSLFRSFKLQREFENLKILEETVQTKNITRNLIVIPEIKLTYEKAQDFCESRDAHLPTNFQKTSLLNESFWVEGDVNFITKEANISAEINDETLENMFKIIEKEQRFMEIRSDFWHEKPCHYPMKTDFYEKFTKSFVCENDTFTELGLVKVWTSKTIHCKVKKLTRDFLLENNLFNNQFLYTSWIRASTAPGFSRRISGWTLAEAWKQGQDQMPICYPDSWVKHLVQEDSELRVSLRSKNRVLCIQN</sequence>
<name>A0ABN7S7M7_OIKDI</name>
<keyword evidence="1" id="KW-1133">Transmembrane helix</keyword>
<evidence type="ECO:0000256" key="1">
    <source>
        <dbReference type="SAM" id="Phobius"/>
    </source>
</evidence>
<protein>
    <submittedName>
        <fullName evidence="2">Oidioi.mRNA.OKI2018_I69.PAR.g12904.t1.cds</fullName>
    </submittedName>
</protein>
<dbReference type="Proteomes" id="UP001158576">
    <property type="component" value="Chromosome PAR"/>
</dbReference>
<accession>A0ABN7S7M7</accession>
<feature type="transmembrane region" description="Helical" evidence="1">
    <location>
        <begin position="21"/>
        <end position="38"/>
    </location>
</feature>
<keyword evidence="1" id="KW-0472">Membrane</keyword>
<evidence type="ECO:0000313" key="2">
    <source>
        <dbReference type="EMBL" id="CAG5091182.1"/>
    </source>
</evidence>
<keyword evidence="3" id="KW-1185">Reference proteome</keyword>
<keyword evidence="1" id="KW-0812">Transmembrane</keyword>
<organism evidence="2 3">
    <name type="scientific">Oikopleura dioica</name>
    <name type="common">Tunicate</name>
    <dbReference type="NCBI Taxonomy" id="34765"/>
    <lineage>
        <taxon>Eukaryota</taxon>
        <taxon>Metazoa</taxon>
        <taxon>Chordata</taxon>
        <taxon>Tunicata</taxon>
        <taxon>Appendicularia</taxon>
        <taxon>Copelata</taxon>
        <taxon>Oikopleuridae</taxon>
        <taxon>Oikopleura</taxon>
    </lineage>
</organism>
<dbReference type="EMBL" id="OU015568">
    <property type="protein sequence ID" value="CAG5091182.1"/>
    <property type="molecule type" value="Genomic_DNA"/>
</dbReference>
<reference evidence="2 3" key="1">
    <citation type="submission" date="2021-04" db="EMBL/GenBank/DDBJ databases">
        <authorList>
            <person name="Bliznina A."/>
        </authorList>
    </citation>
    <scope>NUCLEOTIDE SEQUENCE [LARGE SCALE GENOMIC DNA]</scope>
</reference>
<proteinExistence type="predicted"/>
<gene>
    <name evidence="2" type="ORF">OKIOD_LOCUS4462</name>
</gene>
<evidence type="ECO:0000313" key="3">
    <source>
        <dbReference type="Proteomes" id="UP001158576"/>
    </source>
</evidence>